<dbReference type="InterPro" id="IPR025158">
    <property type="entry name" value="Mg_chelat-rel_C"/>
</dbReference>
<dbReference type="Proteomes" id="UP000464495">
    <property type="component" value="Chromosome"/>
</dbReference>
<dbReference type="InterPro" id="IPR001208">
    <property type="entry name" value="MCM_dom"/>
</dbReference>
<keyword evidence="6" id="KW-1185">Reference proteome</keyword>
<dbReference type="InterPro" id="IPR003593">
    <property type="entry name" value="AAA+_ATPase"/>
</dbReference>
<dbReference type="EMBL" id="CP046620">
    <property type="protein sequence ID" value="QHQ35922.1"/>
    <property type="molecule type" value="Genomic_DNA"/>
</dbReference>
<dbReference type="PANTHER" id="PTHR32039:SF7">
    <property type="entry name" value="COMPETENCE PROTEIN COMM"/>
    <property type="match status" value="1"/>
</dbReference>
<evidence type="ECO:0000256" key="3">
    <source>
        <dbReference type="ARBA" id="ARBA00022840"/>
    </source>
</evidence>
<dbReference type="Pfam" id="PF13541">
    <property type="entry name" value="ChlI"/>
    <property type="match status" value="1"/>
</dbReference>
<dbReference type="RefSeq" id="WP_161862480.1">
    <property type="nucleotide sequence ID" value="NZ_CP046620.1"/>
</dbReference>
<dbReference type="CDD" id="cd00009">
    <property type="entry name" value="AAA"/>
    <property type="match status" value="1"/>
</dbReference>
<reference evidence="5 6" key="1">
    <citation type="submission" date="2019-12" db="EMBL/GenBank/DDBJ databases">
        <title>Complete genome sequence of Algicella marina strain 9Alg 56(T) isolated from the red alga Tichocarpus crinitus.</title>
        <authorList>
            <person name="Kim S.-G."/>
            <person name="Nedashkovskaya O.I."/>
        </authorList>
    </citation>
    <scope>NUCLEOTIDE SEQUENCE [LARGE SCALE GENOMIC DNA]</scope>
    <source>
        <strain evidence="5 6">9Alg 56</strain>
    </source>
</reference>
<keyword evidence="3" id="KW-0067">ATP-binding</keyword>
<dbReference type="SMART" id="SM00382">
    <property type="entry name" value="AAA"/>
    <property type="match status" value="1"/>
</dbReference>
<dbReference type="Pfam" id="PF13335">
    <property type="entry name" value="Mg_chelatase_C"/>
    <property type="match status" value="1"/>
</dbReference>
<dbReference type="AlphaFoldDB" id="A0A6P1T5T9"/>
<evidence type="ECO:0000256" key="2">
    <source>
        <dbReference type="ARBA" id="ARBA00022741"/>
    </source>
</evidence>
<protein>
    <submittedName>
        <fullName evidence="5">YifB family Mg chelatase-like AAA ATPase</fullName>
    </submittedName>
</protein>
<dbReference type="Gene3D" id="3.30.230.10">
    <property type="match status" value="1"/>
</dbReference>
<dbReference type="InterPro" id="IPR000523">
    <property type="entry name" value="Mg_chelatse_chII-like_cat_dom"/>
</dbReference>
<dbReference type="SUPFAM" id="SSF52540">
    <property type="entry name" value="P-loop containing nucleoside triphosphate hydrolases"/>
    <property type="match status" value="1"/>
</dbReference>
<dbReference type="PANTHER" id="PTHR32039">
    <property type="entry name" value="MAGNESIUM-CHELATASE SUBUNIT CHLI"/>
    <property type="match status" value="1"/>
</dbReference>
<accession>A0A6P1T5T9</accession>
<evidence type="ECO:0000256" key="1">
    <source>
        <dbReference type="ARBA" id="ARBA00006354"/>
    </source>
</evidence>
<organism evidence="5 6">
    <name type="scientific">Algicella marina</name>
    <dbReference type="NCBI Taxonomy" id="2683284"/>
    <lineage>
        <taxon>Bacteria</taxon>
        <taxon>Pseudomonadati</taxon>
        <taxon>Pseudomonadota</taxon>
        <taxon>Alphaproteobacteria</taxon>
        <taxon>Rhodobacterales</taxon>
        <taxon>Paracoccaceae</taxon>
        <taxon>Algicella</taxon>
    </lineage>
</organism>
<evidence type="ECO:0000313" key="5">
    <source>
        <dbReference type="EMBL" id="QHQ35922.1"/>
    </source>
</evidence>
<proteinExistence type="inferred from homology"/>
<dbReference type="PRINTS" id="PR01657">
    <property type="entry name" value="MCMFAMILY"/>
</dbReference>
<dbReference type="InterPro" id="IPR045006">
    <property type="entry name" value="CHLI-like"/>
</dbReference>
<dbReference type="GO" id="GO:0003677">
    <property type="term" value="F:DNA binding"/>
    <property type="evidence" value="ECO:0007669"/>
    <property type="project" value="InterPro"/>
</dbReference>
<dbReference type="InterPro" id="IPR020568">
    <property type="entry name" value="Ribosomal_Su5_D2-typ_SF"/>
</dbReference>
<dbReference type="InterPro" id="IPR014721">
    <property type="entry name" value="Ribsml_uS5_D2-typ_fold_subgr"/>
</dbReference>
<dbReference type="Gene3D" id="3.40.50.300">
    <property type="entry name" value="P-loop containing nucleotide triphosphate hydrolases"/>
    <property type="match status" value="1"/>
</dbReference>
<evidence type="ECO:0000259" key="4">
    <source>
        <dbReference type="PROSITE" id="PS50051"/>
    </source>
</evidence>
<comment type="similarity">
    <text evidence="1">Belongs to the Mg-chelatase subunits D/I family. ComM subfamily.</text>
</comment>
<dbReference type="InterPro" id="IPR027417">
    <property type="entry name" value="P-loop_NTPase"/>
</dbReference>
<dbReference type="GO" id="GO:0005524">
    <property type="term" value="F:ATP binding"/>
    <property type="evidence" value="ECO:0007669"/>
    <property type="project" value="UniProtKB-KW"/>
</dbReference>
<dbReference type="InterPro" id="IPR004482">
    <property type="entry name" value="Mg_chelat-rel"/>
</dbReference>
<dbReference type="KEGG" id="amaq:GO499_12435"/>
<dbReference type="NCBIfam" id="TIGR00368">
    <property type="entry name" value="YifB family Mg chelatase-like AAA ATPase"/>
    <property type="match status" value="1"/>
</dbReference>
<sequence length="517" mass="54366">MVARVNTVAFQGMEARLVEVQCAITTGLPAFSLVGLPDKAVSEAKERVRAALTALSLALPAKRITINLSPADLPKEGSHFDLPIALAILTAMEILPAEEMSGQVAMGELSLDGKLMPVIGALPAALAAAENDCALICPEACGAEAAWVGAVQVIAPPTLIALVNHFTGRAALAPAEPGEVLPEAGARCLSEVKGQEKAKRALEIAAAGRHHIFMVGQPGSGKSMLAARLPGILPPLDAGEALETSMIHSLAGLLDEGGITRARPFRTPHHTASMAAIVGGGRGAKPGEISLAHHGVLFLDEFPEFPRTVLETLRQPIETGDVVVARANAHVKYPCRFMLMAAANPCRCGYLPDASRACARVPLCGDEYLGRISGPLMDRFDIRLEIPPVRIADLSADTQGATSAEIAPRVAAARAVQSARYKGRDGIRVNADIEGDLITEACPTTPEAAELLARAADRFALSARAYHRILRVARTIADLEGAADIARPHISEALGYRLTREEQAAPVSPRKATLKAV</sequence>
<dbReference type="SUPFAM" id="SSF54211">
    <property type="entry name" value="Ribosomal protein S5 domain 2-like"/>
    <property type="match status" value="1"/>
</dbReference>
<keyword evidence="2" id="KW-0547">Nucleotide-binding</keyword>
<dbReference type="Pfam" id="PF01078">
    <property type="entry name" value="Mg_chelatase"/>
    <property type="match status" value="1"/>
</dbReference>
<dbReference type="PROSITE" id="PS50051">
    <property type="entry name" value="MCM_2"/>
    <property type="match status" value="1"/>
</dbReference>
<name>A0A6P1T5T9_9RHOB</name>
<evidence type="ECO:0000313" key="6">
    <source>
        <dbReference type="Proteomes" id="UP000464495"/>
    </source>
</evidence>
<feature type="domain" description="MCM C-terminal AAA(+) ATPase" evidence="4">
    <location>
        <begin position="287"/>
        <end position="382"/>
    </location>
</feature>
<gene>
    <name evidence="5" type="ORF">GO499_12435</name>
</gene>